<feature type="domain" description="DUS-like FMN-binding" evidence="15">
    <location>
        <begin position="16"/>
        <end position="319"/>
    </location>
</feature>
<evidence type="ECO:0000256" key="8">
    <source>
        <dbReference type="ARBA" id="ARBA00022884"/>
    </source>
</evidence>
<feature type="binding site" evidence="14">
    <location>
        <position position="73"/>
    </location>
    <ligand>
        <name>FMN</name>
        <dbReference type="ChEBI" id="CHEBI:58210"/>
    </ligand>
</feature>
<proteinExistence type="inferred from homology"/>
<keyword evidence="3" id="KW-0820">tRNA-binding</keyword>
<name>A0A1F8F6M2_9BACT</name>
<keyword evidence="4 12" id="KW-0285">Flavoprotein</keyword>
<feature type="binding site" evidence="14">
    <location>
        <begin position="237"/>
        <end position="238"/>
    </location>
    <ligand>
        <name>FMN</name>
        <dbReference type="ChEBI" id="CHEBI:58210"/>
    </ligand>
</feature>
<feature type="binding site" evidence="14">
    <location>
        <position position="143"/>
    </location>
    <ligand>
        <name>FMN</name>
        <dbReference type="ChEBI" id="CHEBI:58210"/>
    </ligand>
</feature>
<keyword evidence="8" id="KW-0694">RNA-binding</keyword>
<comment type="caution">
    <text evidence="16">The sequence shown here is derived from an EMBL/GenBank/DDBJ whole genome shotgun (WGS) entry which is preliminary data.</text>
</comment>
<dbReference type="EC" id="1.3.1.-" evidence="12"/>
<evidence type="ECO:0000313" key="16">
    <source>
        <dbReference type="EMBL" id="OGN08210.1"/>
    </source>
</evidence>
<evidence type="ECO:0000256" key="12">
    <source>
        <dbReference type="PIRNR" id="PIRNR006621"/>
    </source>
</evidence>
<evidence type="ECO:0000256" key="9">
    <source>
        <dbReference type="ARBA" id="ARBA00023002"/>
    </source>
</evidence>
<keyword evidence="5 12" id="KW-0288">FMN</keyword>
<dbReference type="Proteomes" id="UP000177167">
    <property type="component" value="Unassembled WGS sequence"/>
</dbReference>
<evidence type="ECO:0000256" key="10">
    <source>
        <dbReference type="ARBA" id="ARBA00048205"/>
    </source>
</evidence>
<evidence type="ECO:0000259" key="15">
    <source>
        <dbReference type="Pfam" id="PF01207"/>
    </source>
</evidence>
<dbReference type="InterPro" id="IPR001269">
    <property type="entry name" value="DUS_fam"/>
</dbReference>
<reference evidence="16 17" key="1">
    <citation type="journal article" date="2016" name="Nat. Commun.">
        <title>Thousands of microbial genomes shed light on interconnected biogeochemical processes in an aquifer system.</title>
        <authorList>
            <person name="Anantharaman K."/>
            <person name="Brown C.T."/>
            <person name="Hug L.A."/>
            <person name="Sharon I."/>
            <person name="Castelle C.J."/>
            <person name="Probst A.J."/>
            <person name="Thomas B.C."/>
            <person name="Singh A."/>
            <person name="Wilkins M.J."/>
            <person name="Karaoz U."/>
            <person name="Brodie E.L."/>
            <person name="Williams K.H."/>
            <person name="Hubbard S.S."/>
            <person name="Banfield J.F."/>
        </authorList>
    </citation>
    <scope>NUCLEOTIDE SEQUENCE [LARGE SCALE GENOMIC DNA]</scope>
</reference>
<evidence type="ECO:0000256" key="4">
    <source>
        <dbReference type="ARBA" id="ARBA00022630"/>
    </source>
</evidence>
<evidence type="ECO:0000256" key="13">
    <source>
        <dbReference type="PIRSR" id="PIRSR006621-1"/>
    </source>
</evidence>
<evidence type="ECO:0000256" key="5">
    <source>
        <dbReference type="ARBA" id="ARBA00022643"/>
    </source>
</evidence>
<evidence type="ECO:0000256" key="2">
    <source>
        <dbReference type="ARBA" id="ARBA00002790"/>
    </source>
</evidence>
<evidence type="ECO:0000256" key="14">
    <source>
        <dbReference type="PIRSR" id="PIRSR006621-2"/>
    </source>
</evidence>
<dbReference type="InterPro" id="IPR013785">
    <property type="entry name" value="Aldolase_TIM"/>
</dbReference>
<dbReference type="Gene3D" id="3.20.20.70">
    <property type="entry name" value="Aldolase class I"/>
    <property type="match status" value="1"/>
</dbReference>
<keyword evidence="9 12" id="KW-0560">Oxidoreductase</keyword>
<feature type="active site" description="Proton donor" evidence="13">
    <location>
        <position position="103"/>
    </location>
</feature>
<dbReference type="InterPro" id="IPR024036">
    <property type="entry name" value="tRNA-dHydroUridine_Synthase_C"/>
</dbReference>
<protein>
    <recommendedName>
        <fullName evidence="12">tRNA-dihydrouridine synthase</fullName>
        <ecNumber evidence="12">1.3.1.-</ecNumber>
    </recommendedName>
</protein>
<keyword evidence="7" id="KW-0521">NADP</keyword>
<feature type="binding site" evidence="14">
    <location>
        <position position="171"/>
    </location>
    <ligand>
        <name>FMN</name>
        <dbReference type="ChEBI" id="CHEBI:58210"/>
    </ligand>
</feature>
<evidence type="ECO:0000256" key="1">
    <source>
        <dbReference type="ARBA" id="ARBA00001917"/>
    </source>
</evidence>
<evidence type="ECO:0000256" key="7">
    <source>
        <dbReference type="ARBA" id="ARBA00022857"/>
    </source>
</evidence>
<comment type="catalytic activity">
    <reaction evidence="10">
        <text>a 5,6-dihydrouridine in tRNA + NADP(+) = a uridine in tRNA + NADPH + H(+)</text>
        <dbReference type="Rhea" id="RHEA:23624"/>
        <dbReference type="Rhea" id="RHEA-COMP:13339"/>
        <dbReference type="Rhea" id="RHEA-COMP:13887"/>
        <dbReference type="ChEBI" id="CHEBI:15378"/>
        <dbReference type="ChEBI" id="CHEBI:57783"/>
        <dbReference type="ChEBI" id="CHEBI:58349"/>
        <dbReference type="ChEBI" id="CHEBI:65315"/>
        <dbReference type="ChEBI" id="CHEBI:74443"/>
    </reaction>
</comment>
<dbReference type="CDD" id="cd02801">
    <property type="entry name" value="DUS_like_FMN"/>
    <property type="match status" value="1"/>
</dbReference>
<evidence type="ECO:0000256" key="11">
    <source>
        <dbReference type="ARBA" id="ARBA00048802"/>
    </source>
</evidence>
<dbReference type="PANTHER" id="PTHR45846:SF1">
    <property type="entry name" value="TRNA-DIHYDROURIDINE(47) SYNTHASE [NAD(P)(+)]-LIKE"/>
    <property type="match status" value="1"/>
</dbReference>
<evidence type="ECO:0000313" key="17">
    <source>
        <dbReference type="Proteomes" id="UP000177167"/>
    </source>
</evidence>
<dbReference type="PANTHER" id="PTHR45846">
    <property type="entry name" value="TRNA-DIHYDROURIDINE(47) SYNTHASE [NAD(P)(+)]-LIKE"/>
    <property type="match status" value="1"/>
</dbReference>
<dbReference type="EMBL" id="MGJP01000067">
    <property type="protein sequence ID" value="OGN08210.1"/>
    <property type="molecule type" value="Genomic_DNA"/>
</dbReference>
<comment type="catalytic activity">
    <reaction evidence="11">
        <text>a 5,6-dihydrouridine in tRNA + NAD(+) = a uridine in tRNA + NADH + H(+)</text>
        <dbReference type="Rhea" id="RHEA:54452"/>
        <dbReference type="Rhea" id="RHEA-COMP:13339"/>
        <dbReference type="Rhea" id="RHEA-COMP:13887"/>
        <dbReference type="ChEBI" id="CHEBI:15378"/>
        <dbReference type="ChEBI" id="CHEBI:57540"/>
        <dbReference type="ChEBI" id="CHEBI:57945"/>
        <dbReference type="ChEBI" id="CHEBI:65315"/>
        <dbReference type="ChEBI" id="CHEBI:74443"/>
    </reaction>
</comment>
<dbReference type="Pfam" id="PF01207">
    <property type="entry name" value="Dus"/>
    <property type="match status" value="1"/>
</dbReference>
<feature type="binding site" evidence="14">
    <location>
        <begin position="18"/>
        <end position="20"/>
    </location>
    <ligand>
        <name>FMN</name>
        <dbReference type="ChEBI" id="CHEBI:58210"/>
    </ligand>
</feature>
<dbReference type="PROSITE" id="PS01136">
    <property type="entry name" value="UPF0034"/>
    <property type="match status" value="1"/>
</dbReference>
<evidence type="ECO:0000256" key="6">
    <source>
        <dbReference type="ARBA" id="ARBA00022694"/>
    </source>
</evidence>
<keyword evidence="6 12" id="KW-0819">tRNA processing</keyword>
<keyword evidence="14" id="KW-0547">Nucleotide-binding</keyword>
<sequence length="327" mass="37243">MDNNFWQKLKRPFFVLAPMANVTDWAFRQVILKCGKPDVFYTEFLSCDGIVHDKSRFEKELYFEKSEKPIVVQFFGAKPENFYKCAQLAQELSFDGIDINMGCPDRSVEKQGAGAALIKNPELAQEIIRETKRGAGKLPVSVKTRLGYNKIITKEWISSLLETELAAITIHGRTRKEMSLAPAHWDEIGLAAEIATSSANSWQEGAKTLIIGNGNVTDIDDANKKAKDYNLDGIMIGRGIFANPWFFNKKIDPQEIKPAQRIELMLEHLKFFLKLWGSEKNFDTMKKFFKVYITNWPGAKELRGRLMAAKNKKQIIETLSVSDSKDY</sequence>
<dbReference type="InterPro" id="IPR018517">
    <property type="entry name" value="tRNA_hU_synthase_CS"/>
</dbReference>
<gene>
    <name evidence="16" type="ORF">A3J46_01065</name>
</gene>
<dbReference type="GO" id="GO:0017150">
    <property type="term" value="F:tRNA dihydrouridine synthase activity"/>
    <property type="evidence" value="ECO:0007669"/>
    <property type="project" value="InterPro"/>
</dbReference>
<evidence type="ECO:0000256" key="3">
    <source>
        <dbReference type="ARBA" id="ARBA00022555"/>
    </source>
</evidence>
<dbReference type="SUPFAM" id="SSF51395">
    <property type="entry name" value="FMN-linked oxidoreductases"/>
    <property type="match status" value="1"/>
</dbReference>
<comment type="function">
    <text evidence="2 12">Catalyzes the synthesis of 5,6-dihydrouridine (D), a modified base found in the D-loop of most tRNAs, via the reduction of the C5-C6 double bond in target uridines.</text>
</comment>
<dbReference type="GO" id="GO:0000049">
    <property type="term" value="F:tRNA binding"/>
    <property type="evidence" value="ECO:0007669"/>
    <property type="project" value="UniProtKB-KW"/>
</dbReference>
<dbReference type="AlphaFoldDB" id="A0A1F8F6M2"/>
<comment type="similarity">
    <text evidence="12">Belongs to the dus family.</text>
</comment>
<dbReference type="GO" id="GO:0050660">
    <property type="term" value="F:flavin adenine dinucleotide binding"/>
    <property type="evidence" value="ECO:0007669"/>
    <property type="project" value="InterPro"/>
</dbReference>
<organism evidence="16 17">
    <name type="scientific">Candidatus Yanofskybacteria bacterium RIFCSPHIGHO2_02_FULL_41_11</name>
    <dbReference type="NCBI Taxonomy" id="1802675"/>
    <lineage>
        <taxon>Bacteria</taxon>
        <taxon>Candidatus Yanofskyibacteriota</taxon>
    </lineage>
</organism>
<dbReference type="Gene3D" id="1.10.1200.80">
    <property type="entry name" value="Putative flavin oxidoreducatase, domain 2"/>
    <property type="match status" value="1"/>
</dbReference>
<dbReference type="InterPro" id="IPR035587">
    <property type="entry name" value="DUS-like_FMN-bd"/>
</dbReference>
<accession>A0A1F8F6M2</accession>
<comment type="cofactor">
    <cofactor evidence="1 12 14">
        <name>FMN</name>
        <dbReference type="ChEBI" id="CHEBI:58210"/>
    </cofactor>
</comment>
<dbReference type="PIRSF" id="PIRSF006621">
    <property type="entry name" value="Dus"/>
    <property type="match status" value="1"/>
</dbReference>